<dbReference type="EMBL" id="DUZY01000003">
    <property type="protein sequence ID" value="DAD32898.1"/>
    <property type="molecule type" value="Genomic_DNA"/>
</dbReference>
<protein>
    <submittedName>
        <fullName evidence="1">Uncharacterized protein</fullName>
    </submittedName>
</protein>
<dbReference type="Proteomes" id="UP000607653">
    <property type="component" value="Unassembled WGS sequence"/>
</dbReference>
<keyword evidence="2" id="KW-1185">Reference proteome</keyword>
<sequence length="62" mass="6685">MKPNLVMPSPALVGKGLVMSRLCLRLRKSLEREEKQFAKNADMISAATTVASNLKLERGGGA</sequence>
<comment type="caution">
    <text evidence="1">The sequence shown here is derived from an EMBL/GenBank/DDBJ whole genome shotgun (WGS) entry which is preliminary data.</text>
</comment>
<organism evidence="1 2">
    <name type="scientific">Nelumbo nucifera</name>
    <name type="common">Sacred lotus</name>
    <dbReference type="NCBI Taxonomy" id="4432"/>
    <lineage>
        <taxon>Eukaryota</taxon>
        <taxon>Viridiplantae</taxon>
        <taxon>Streptophyta</taxon>
        <taxon>Embryophyta</taxon>
        <taxon>Tracheophyta</taxon>
        <taxon>Spermatophyta</taxon>
        <taxon>Magnoliopsida</taxon>
        <taxon>Proteales</taxon>
        <taxon>Nelumbonaceae</taxon>
        <taxon>Nelumbo</taxon>
    </lineage>
</organism>
<evidence type="ECO:0000313" key="2">
    <source>
        <dbReference type="Proteomes" id="UP000607653"/>
    </source>
</evidence>
<dbReference type="AlphaFoldDB" id="A0A822YUH4"/>
<name>A0A822YUH4_NELNU</name>
<proteinExistence type="predicted"/>
<accession>A0A822YUH4</accession>
<reference evidence="1 2" key="1">
    <citation type="journal article" date="2020" name="Mol. Biol. Evol.">
        <title>Distinct Expression and Methylation Patterns for Genes with Different Fates following a Single Whole-Genome Duplication in Flowering Plants.</title>
        <authorList>
            <person name="Shi T."/>
            <person name="Rahmani R.S."/>
            <person name="Gugger P.F."/>
            <person name="Wang M."/>
            <person name="Li H."/>
            <person name="Zhang Y."/>
            <person name="Li Z."/>
            <person name="Wang Q."/>
            <person name="Van de Peer Y."/>
            <person name="Marchal K."/>
            <person name="Chen J."/>
        </authorList>
    </citation>
    <scope>NUCLEOTIDE SEQUENCE [LARGE SCALE GENOMIC DNA]</scope>
    <source>
        <tissue evidence="1">Leaf</tissue>
    </source>
</reference>
<evidence type="ECO:0000313" key="1">
    <source>
        <dbReference type="EMBL" id="DAD32898.1"/>
    </source>
</evidence>
<gene>
    <name evidence="1" type="ORF">HUJ06_011749</name>
</gene>